<dbReference type="Proteomes" id="UP000515703">
    <property type="component" value="Chromosome"/>
</dbReference>
<proteinExistence type="predicted"/>
<dbReference type="InterPro" id="IPR039498">
    <property type="entry name" value="NTP_transf_5"/>
</dbReference>
<protein>
    <recommendedName>
        <fullName evidence="3">Nucleotidyltransferase family protein</fullName>
    </recommendedName>
</protein>
<dbReference type="KEGG" id="acht:bsdcttw_04260"/>
<keyword evidence="2" id="KW-1185">Reference proteome</keyword>
<evidence type="ECO:0008006" key="3">
    <source>
        <dbReference type="Google" id="ProtNLM"/>
    </source>
</evidence>
<name>A0A7I8DK47_9FIRM</name>
<dbReference type="Pfam" id="PF14907">
    <property type="entry name" value="NTP_transf_5"/>
    <property type="match status" value="1"/>
</dbReference>
<dbReference type="EMBL" id="AP023368">
    <property type="protein sequence ID" value="BCJ97385.1"/>
    <property type="molecule type" value="Genomic_DNA"/>
</dbReference>
<sequence>MQKNSMILIKLLSAAISGKSPVLPESVPDWPVIYEEALAHQVHTLLFPVIEKLPAELKPEPALLSSWKNDMLREGTFQIQHVEQMVRVFQYFKEQEIPMIALKGLILRNYYPVKELRIMGDADVLIRYEDLKRAHAALVKLGYKKGEFSERHIVYTLEGFPDIELHTLLTENSDMESKADFTSHVWDNTSTELLDTTPVLSLSVKDQTLHQIFHIVHHICSGGIGLRQLCDFTLFTAFHAKDIIWENIFSELELYGYDKFTRTLLAICQDLFSLPLPDELLPVEEEQALYYRNKLTEDILEAGTFGKRTDERAASRNILRYIKGGKRTMIFNLIRFLFPIPAQLRYRYRYAKKYPFLLPIAWVHRGVYNLRQLSLLAFIWNKESSTAYSDRIQLLTWLELR</sequence>
<accession>A0A7I8DK47</accession>
<gene>
    <name evidence="1" type="ORF">bsdcttw_04260</name>
</gene>
<dbReference type="RefSeq" id="WP_185257818.1">
    <property type="nucleotide sequence ID" value="NZ_AP023368.1"/>
</dbReference>
<reference evidence="1 2" key="2">
    <citation type="submission" date="2020-08" db="EMBL/GenBank/DDBJ databases">
        <authorList>
            <person name="Ueki A."/>
            <person name="Tonouchi A."/>
        </authorList>
    </citation>
    <scope>NUCLEOTIDE SEQUENCE [LARGE SCALE GENOMIC DNA]</scope>
    <source>
        <strain evidence="1 2">CTTW</strain>
    </source>
</reference>
<reference evidence="1 2" key="1">
    <citation type="submission" date="2020-08" db="EMBL/GenBank/DDBJ databases">
        <title>Draft genome sequencing of an Anaerocolumna strain isolated from anoxic soil subjected to BSD treatment.</title>
        <authorList>
            <person name="Uek A."/>
            <person name="Tonouchi A."/>
        </authorList>
    </citation>
    <scope>NUCLEOTIDE SEQUENCE [LARGE SCALE GENOMIC DNA]</scope>
    <source>
        <strain evidence="1 2">CTTW</strain>
    </source>
</reference>
<organism evidence="1 2">
    <name type="scientific">Anaerocolumna chitinilytica</name>
    <dbReference type="NCBI Taxonomy" id="1727145"/>
    <lineage>
        <taxon>Bacteria</taxon>
        <taxon>Bacillati</taxon>
        <taxon>Bacillota</taxon>
        <taxon>Clostridia</taxon>
        <taxon>Lachnospirales</taxon>
        <taxon>Lachnospiraceae</taxon>
        <taxon>Anaerocolumna</taxon>
    </lineage>
</organism>
<dbReference type="AlphaFoldDB" id="A0A7I8DK47"/>
<evidence type="ECO:0000313" key="1">
    <source>
        <dbReference type="EMBL" id="BCJ97385.1"/>
    </source>
</evidence>
<evidence type="ECO:0000313" key="2">
    <source>
        <dbReference type="Proteomes" id="UP000515703"/>
    </source>
</evidence>